<dbReference type="InterPro" id="IPR001944">
    <property type="entry name" value="Glycoside_Hdrlase_35"/>
</dbReference>
<gene>
    <name evidence="9" type="ORF">J5N97_029907</name>
</gene>
<proteinExistence type="inferred from homology"/>
<evidence type="ECO:0000256" key="6">
    <source>
        <dbReference type="ARBA" id="ARBA00023295"/>
    </source>
</evidence>
<keyword evidence="6" id="KW-0326">Glycosidase</keyword>
<dbReference type="OrthoDB" id="1657402at2759"/>
<dbReference type="PANTHER" id="PTHR23421">
    <property type="entry name" value="BETA-GALACTOSIDASE RELATED"/>
    <property type="match status" value="1"/>
</dbReference>
<comment type="catalytic activity">
    <reaction evidence="1">
        <text>Hydrolysis of terminal non-reducing beta-D-galactose residues in beta-D-galactosides.</text>
        <dbReference type="EC" id="3.2.1.23"/>
    </reaction>
</comment>
<dbReference type="SUPFAM" id="SSF51445">
    <property type="entry name" value="(Trans)glycosidases"/>
    <property type="match status" value="1"/>
</dbReference>
<evidence type="ECO:0000256" key="5">
    <source>
        <dbReference type="ARBA" id="ARBA00022801"/>
    </source>
</evidence>
<dbReference type="Pfam" id="PF01301">
    <property type="entry name" value="Glyco_hydro_35"/>
    <property type="match status" value="1"/>
</dbReference>
<evidence type="ECO:0000313" key="9">
    <source>
        <dbReference type="EMBL" id="KAJ0962079.1"/>
    </source>
</evidence>
<dbReference type="InterPro" id="IPR017853">
    <property type="entry name" value="GH"/>
</dbReference>
<dbReference type="AlphaFoldDB" id="A0A9D5BWP2"/>
<dbReference type="Pfam" id="PF17834">
    <property type="entry name" value="GHD"/>
    <property type="match status" value="1"/>
</dbReference>
<evidence type="ECO:0000256" key="2">
    <source>
        <dbReference type="ARBA" id="ARBA00009809"/>
    </source>
</evidence>
<name>A0A9D5BWP2_9LILI</name>
<evidence type="ECO:0000256" key="1">
    <source>
        <dbReference type="ARBA" id="ARBA00001412"/>
    </source>
</evidence>
<comment type="caution">
    <text evidence="9">The sequence shown here is derived from an EMBL/GenBank/DDBJ whole genome shotgun (WGS) entry which is preliminary data.</text>
</comment>
<dbReference type="EC" id="3.2.1.23" evidence="3"/>
<sequence length="266" mass="29944">MERRQRMVPSAATILSPPLILSDDKGMPTSCPRFKKWGQPDPHQCSEDVAFAVARFFQSGGTFQNYYMHHEGTNFGPTSRGPYITASYDFDAPLDAYGNLRQPKWGHLKELHFAIKMMENALLQGIVNNTDLDNGVVVTKYTVNESTSGCFLSNINTTSNFTVSFEGNVFTLHVWSVSVALDCKKEVYNTARVEFFFFISFISSVFMDKSLNFEHFSEEHLNVETHSMVKNPGTSPAVPLRWSWIAAIIDDALKRLGSFSAKKLTL</sequence>
<evidence type="ECO:0000313" key="10">
    <source>
        <dbReference type="Proteomes" id="UP001085076"/>
    </source>
</evidence>
<feature type="domain" description="Glycoside hydrolase 35 catalytic" evidence="7">
    <location>
        <begin position="33"/>
        <end position="113"/>
    </location>
</feature>
<organism evidence="9 10">
    <name type="scientific">Dioscorea zingiberensis</name>
    <dbReference type="NCBI Taxonomy" id="325984"/>
    <lineage>
        <taxon>Eukaryota</taxon>
        <taxon>Viridiplantae</taxon>
        <taxon>Streptophyta</taxon>
        <taxon>Embryophyta</taxon>
        <taxon>Tracheophyta</taxon>
        <taxon>Spermatophyta</taxon>
        <taxon>Magnoliopsida</taxon>
        <taxon>Liliopsida</taxon>
        <taxon>Dioscoreales</taxon>
        <taxon>Dioscoreaceae</taxon>
        <taxon>Dioscorea</taxon>
    </lineage>
</organism>
<accession>A0A9D5BWP2</accession>
<evidence type="ECO:0000256" key="3">
    <source>
        <dbReference type="ARBA" id="ARBA00012756"/>
    </source>
</evidence>
<dbReference type="PRINTS" id="PR00742">
    <property type="entry name" value="GLHYDRLASE35"/>
</dbReference>
<dbReference type="GO" id="GO:0004565">
    <property type="term" value="F:beta-galactosidase activity"/>
    <property type="evidence" value="ECO:0007669"/>
    <property type="project" value="UniProtKB-EC"/>
</dbReference>
<evidence type="ECO:0000259" key="8">
    <source>
        <dbReference type="Pfam" id="PF17834"/>
    </source>
</evidence>
<dbReference type="Proteomes" id="UP001085076">
    <property type="component" value="Miscellaneous, Linkage group lg10"/>
</dbReference>
<dbReference type="FunFam" id="2.60.120.260:FF:000142">
    <property type="entry name" value="Beta-galactosidase"/>
    <property type="match status" value="1"/>
</dbReference>
<reference evidence="9" key="2">
    <citation type="journal article" date="2022" name="Hortic Res">
        <title>The genome of Dioscorea zingiberensis sheds light on the biosynthesis, origin and evolution of the medicinally important diosgenin saponins.</title>
        <authorList>
            <person name="Li Y."/>
            <person name="Tan C."/>
            <person name="Li Z."/>
            <person name="Guo J."/>
            <person name="Li S."/>
            <person name="Chen X."/>
            <person name="Wang C."/>
            <person name="Dai X."/>
            <person name="Yang H."/>
            <person name="Song W."/>
            <person name="Hou L."/>
            <person name="Xu J."/>
            <person name="Tong Z."/>
            <person name="Xu A."/>
            <person name="Yuan X."/>
            <person name="Wang W."/>
            <person name="Yang Q."/>
            <person name="Chen L."/>
            <person name="Sun Z."/>
            <person name="Wang K."/>
            <person name="Pan B."/>
            <person name="Chen J."/>
            <person name="Bao Y."/>
            <person name="Liu F."/>
            <person name="Qi X."/>
            <person name="Gang D.R."/>
            <person name="Wen J."/>
            <person name="Li J."/>
        </authorList>
    </citation>
    <scope>NUCLEOTIDE SEQUENCE</scope>
    <source>
        <strain evidence="9">Dzin_1.0</strain>
    </source>
</reference>
<dbReference type="Gene3D" id="3.20.20.80">
    <property type="entry name" value="Glycosidases"/>
    <property type="match status" value="1"/>
</dbReference>
<protein>
    <recommendedName>
        <fullName evidence="3">beta-galactosidase</fullName>
        <ecNumber evidence="3">3.2.1.23</ecNumber>
    </recommendedName>
</protein>
<feature type="domain" description="Beta-galactosidase beta-sandwich" evidence="8">
    <location>
        <begin position="138"/>
        <end position="193"/>
    </location>
</feature>
<comment type="similarity">
    <text evidence="2">Belongs to the glycosyl hydrolase 35 family.</text>
</comment>
<keyword evidence="10" id="KW-1185">Reference proteome</keyword>
<dbReference type="InterPro" id="IPR041392">
    <property type="entry name" value="GHD"/>
</dbReference>
<dbReference type="InterPro" id="IPR031330">
    <property type="entry name" value="Gly_Hdrlase_35_cat"/>
</dbReference>
<keyword evidence="4" id="KW-0732">Signal</keyword>
<reference evidence="9" key="1">
    <citation type="submission" date="2021-03" db="EMBL/GenBank/DDBJ databases">
        <authorList>
            <person name="Li Z."/>
            <person name="Yang C."/>
        </authorList>
    </citation>
    <scope>NUCLEOTIDE SEQUENCE</scope>
    <source>
        <strain evidence="9">Dzin_1.0</strain>
        <tissue evidence="9">Leaf</tissue>
    </source>
</reference>
<keyword evidence="5" id="KW-0378">Hydrolase</keyword>
<dbReference type="EMBL" id="JAGGNH010000010">
    <property type="protein sequence ID" value="KAJ0962079.1"/>
    <property type="molecule type" value="Genomic_DNA"/>
</dbReference>
<dbReference type="GO" id="GO:0005975">
    <property type="term" value="P:carbohydrate metabolic process"/>
    <property type="evidence" value="ECO:0007669"/>
    <property type="project" value="InterPro"/>
</dbReference>
<evidence type="ECO:0000256" key="4">
    <source>
        <dbReference type="ARBA" id="ARBA00022729"/>
    </source>
</evidence>
<evidence type="ECO:0000259" key="7">
    <source>
        <dbReference type="Pfam" id="PF01301"/>
    </source>
</evidence>